<evidence type="ECO:0000256" key="4">
    <source>
        <dbReference type="ARBA" id="ARBA00022764"/>
    </source>
</evidence>
<comment type="similarity">
    <text evidence="2 5">Belongs to the TolB family.</text>
</comment>
<dbReference type="InterPro" id="IPR007195">
    <property type="entry name" value="TolB_N"/>
</dbReference>
<keyword evidence="5" id="KW-0132">Cell division</keyword>
<accession>A0A8S0XQF7</accession>
<dbReference type="Proteomes" id="UP000494216">
    <property type="component" value="Unassembled WGS sequence"/>
</dbReference>
<dbReference type="Pfam" id="PF07676">
    <property type="entry name" value="PD40"/>
    <property type="match status" value="5"/>
</dbReference>
<organism evidence="7 8">
    <name type="scientific">Candidatus Methylobacter favarea</name>
    <dbReference type="NCBI Taxonomy" id="2707345"/>
    <lineage>
        <taxon>Bacteria</taxon>
        <taxon>Pseudomonadati</taxon>
        <taxon>Pseudomonadota</taxon>
        <taxon>Gammaproteobacteria</taxon>
        <taxon>Methylococcales</taxon>
        <taxon>Methylococcaceae</taxon>
        <taxon>Methylobacter</taxon>
    </lineage>
</organism>
<feature type="domain" description="TolB N-terminal" evidence="6">
    <location>
        <begin position="25"/>
        <end position="127"/>
    </location>
</feature>
<evidence type="ECO:0000313" key="7">
    <source>
        <dbReference type="EMBL" id="CAA9889327.1"/>
    </source>
</evidence>
<keyword evidence="8" id="KW-1185">Reference proteome</keyword>
<evidence type="ECO:0000256" key="2">
    <source>
        <dbReference type="ARBA" id="ARBA00009820"/>
    </source>
</evidence>
<reference evidence="7 8" key="1">
    <citation type="submission" date="2020-02" db="EMBL/GenBank/DDBJ databases">
        <authorList>
            <person name="Hogendoorn C."/>
        </authorList>
    </citation>
    <scope>NUCLEOTIDE SEQUENCE [LARGE SCALE GENOMIC DNA]</scope>
    <source>
        <strain evidence="7">METHB21</strain>
    </source>
</reference>
<feature type="chain" id="PRO_5035978251" description="Tol-Pal system protein TolB" evidence="5">
    <location>
        <begin position="23"/>
        <end position="427"/>
    </location>
</feature>
<name>A0A8S0XQF7_9GAMM</name>
<proteinExistence type="inferred from homology"/>
<gene>
    <name evidence="5 7" type="primary">tolB</name>
    <name evidence="7" type="ORF">METHB2_10167</name>
</gene>
<dbReference type="Pfam" id="PF04052">
    <property type="entry name" value="TolB_N"/>
    <property type="match status" value="1"/>
</dbReference>
<dbReference type="InterPro" id="IPR011659">
    <property type="entry name" value="WD40"/>
</dbReference>
<dbReference type="InterPro" id="IPR011042">
    <property type="entry name" value="6-blade_b-propeller_TolB-like"/>
</dbReference>
<comment type="caution">
    <text evidence="7">The sequence shown here is derived from an EMBL/GenBank/DDBJ whole genome shotgun (WGS) entry which is preliminary data.</text>
</comment>
<sequence length="427" mass="46094" precursor="true">MSFFRKMLLMGLLAFNTSLSHAEMTIEITEGIESAVPIAIVPFALQSPAGAPVAISAIVNSDLGRSGYFRTLDEQSMPAKPGSAQAVNFKDWQAVGQNYLVIGQVSEDRGQYNIQFQLFDVYKGEQLMGYRMTSSPAELRRTAHHISDLIFEKLTGTKGVFSGRIAYITSTGQGKRSTHKLQVADADGFNPQTIATSVEPLMSPAWSPDGRKMAYVSFERKSPAIYVQTLATGERVKVADFPGINGAPAWSPDGAKLALTLSKDGSPDIYVLNLITRSLVKLTKSYAIDTEPAWSPDGSAIVFTSDRGGKPQLYSMPSQGGLEKRLTFSGDYNARASFSPDGKNIAMVHGNGGDYRIAVMDIATRSINALTAGPSDESPSFAPNGSMILYASQKGNTGFLSAVSIDGKMQQKLVFDSREVREPAWSP</sequence>
<dbReference type="InterPro" id="IPR014167">
    <property type="entry name" value="Tol-Pal_TolB"/>
</dbReference>
<dbReference type="GO" id="GO:0017038">
    <property type="term" value="P:protein import"/>
    <property type="evidence" value="ECO:0007669"/>
    <property type="project" value="InterPro"/>
</dbReference>
<dbReference type="EMBL" id="CADCXN010000001">
    <property type="protein sequence ID" value="CAA9889327.1"/>
    <property type="molecule type" value="Genomic_DNA"/>
</dbReference>
<comment type="subcellular location">
    <subcellularLocation>
        <location evidence="1 5">Periplasm</location>
    </subcellularLocation>
</comment>
<comment type="function">
    <text evidence="5">Part of the Tol-Pal system, which plays a role in outer membrane invagination during cell division and is important for maintaining outer membrane integrity.</text>
</comment>
<dbReference type="AlphaFoldDB" id="A0A8S0XQF7"/>
<dbReference type="GO" id="GO:0051301">
    <property type="term" value="P:cell division"/>
    <property type="evidence" value="ECO:0007669"/>
    <property type="project" value="UniProtKB-UniRule"/>
</dbReference>
<dbReference type="NCBIfam" id="TIGR02800">
    <property type="entry name" value="propeller_TolB"/>
    <property type="match status" value="1"/>
</dbReference>
<keyword evidence="5" id="KW-0131">Cell cycle</keyword>
<evidence type="ECO:0000256" key="1">
    <source>
        <dbReference type="ARBA" id="ARBA00004418"/>
    </source>
</evidence>
<dbReference type="PANTHER" id="PTHR36842">
    <property type="entry name" value="PROTEIN TOLB HOMOLOG"/>
    <property type="match status" value="1"/>
</dbReference>
<dbReference type="GO" id="GO:0042597">
    <property type="term" value="C:periplasmic space"/>
    <property type="evidence" value="ECO:0007669"/>
    <property type="project" value="UniProtKB-SubCell"/>
</dbReference>
<keyword evidence="4 5" id="KW-0574">Periplasm</keyword>
<dbReference type="PANTHER" id="PTHR36842:SF1">
    <property type="entry name" value="PROTEIN TOLB"/>
    <property type="match status" value="1"/>
</dbReference>
<protein>
    <recommendedName>
        <fullName evidence="5">Tol-Pal system protein TolB</fullName>
    </recommendedName>
</protein>
<evidence type="ECO:0000256" key="3">
    <source>
        <dbReference type="ARBA" id="ARBA00022729"/>
    </source>
</evidence>
<evidence type="ECO:0000256" key="5">
    <source>
        <dbReference type="HAMAP-Rule" id="MF_00671"/>
    </source>
</evidence>
<evidence type="ECO:0000259" key="6">
    <source>
        <dbReference type="Pfam" id="PF04052"/>
    </source>
</evidence>
<feature type="signal peptide" evidence="5">
    <location>
        <begin position="1"/>
        <end position="22"/>
    </location>
</feature>
<keyword evidence="3 5" id="KW-0732">Signal</keyword>
<dbReference type="Gene3D" id="2.120.10.30">
    <property type="entry name" value="TolB, C-terminal domain"/>
    <property type="match status" value="1"/>
</dbReference>
<comment type="subunit">
    <text evidence="5">The Tol-Pal system is composed of five core proteins: the inner membrane proteins TolA, TolQ and TolR, the periplasmic protein TolB and the outer membrane protein Pal. They form a network linking the inner and outer membranes and the peptidoglycan layer.</text>
</comment>
<dbReference type="HAMAP" id="MF_00671">
    <property type="entry name" value="TolB"/>
    <property type="match status" value="1"/>
</dbReference>
<dbReference type="SUPFAM" id="SSF69304">
    <property type="entry name" value="Tricorn protease N-terminal domain"/>
    <property type="match status" value="1"/>
</dbReference>
<dbReference type="SUPFAM" id="SSF52964">
    <property type="entry name" value="TolB, N-terminal domain"/>
    <property type="match status" value="1"/>
</dbReference>
<dbReference type="Gene3D" id="3.40.50.10070">
    <property type="entry name" value="TolB, N-terminal domain"/>
    <property type="match status" value="1"/>
</dbReference>
<evidence type="ECO:0000313" key="8">
    <source>
        <dbReference type="Proteomes" id="UP000494216"/>
    </source>
</evidence>